<accession>A0ACC0AGX7</accession>
<evidence type="ECO:0000313" key="2">
    <source>
        <dbReference type="Proteomes" id="UP001060085"/>
    </source>
</evidence>
<gene>
    <name evidence="1" type="ORF">M9H77_28500</name>
</gene>
<sequence length="792" mass="88180">MIQYMPLFRACSNSRTLTQLHAKLIITGLHKDPVASTKLMESYAEVGLFDSSMLVFDNFPRPDSFMWGVIIKCHVWNGFFQESLSLYHNLLFQLTQLSSFIFPSVLRACSAIGNLGFGQKVHGSIIKYGFESDSVIETALLNMYGEMGCLDNARKVFDFMPMRDVVSWSSILSSYVQNGLVTEALDIFGKMVAEGLAIDAVTMLIAAEACGELGLWRLGKSLHGFVVRRDIYTGGGRLDTSLIAMYGKCGDLISSERLFAKATDKNTSLWTAMISSYHQNGCHEEALKTFLKMKTLDVEPNAVTMICVLSSCARLGWLEEGKSIHGFVIRTAIDLESDLLGPALVDLYASCGRVRDCDKVFDITQEMRTISWNMLISGYAQEGMAGESLNLFKQMLVRGVVVDCFTLSSVLSICGDVGFSKLGHQIHSYVLKTTLSNEFVQNSLISMYSKCGLVDSALIIFDDVHEKGVVTWNNMICGFSQNGNLKEAIAFFREMYSNSLEMNEVTFLTIVQACSSLGCIEKGKLVHQKLISYGLREDMYISTALIDMYAKCGDPEIAQRVFDTMSDRNVVSWSTLIGAYGMHGHVDAAIGVFHKMIESGIRPNAVTFMNLLSACSHAGYLEEGKSFFNRMTRSFGIQPNSDHYGCLVDLLSRAGDLNGAQEVIASMPPPVHASIWSSLVNGCRIHQRMDVVESITENLVNICTDDTGYYTLLSNLYAEEGEWVKFITLRTNMKRRGLQKVQGCSMIEVDRRVHRFGAYDESSSQKQDIYCLLDNFHSWVQSHISELDAFVA</sequence>
<organism evidence="1 2">
    <name type="scientific">Catharanthus roseus</name>
    <name type="common">Madagascar periwinkle</name>
    <name type="synonym">Vinca rosea</name>
    <dbReference type="NCBI Taxonomy" id="4058"/>
    <lineage>
        <taxon>Eukaryota</taxon>
        <taxon>Viridiplantae</taxon>
        <taxon>Streptophyta</taxon>
        <taxon>Embryophyta</taxon>
        <taxon>Tracheophyta</taxon>
        <taxon>Spermatophyta</taxon>
        <taxon>Magnoliopsida</taxon>
        <taxon>eudicotyledons</taxon>
        <taxon>Gunneridae</taxon>
        <taxon>Pentapetalae</taxon>
        <taxon>asterids</taxon>
        <taxon>lamiids</taxon>
        <taxon>Gentianales</taxon>
        <taxon>Apocynaceae</taxon>
        <taxon>Rauvolfioideae</taxon>
        <taxon>Vinceae</taxon>
        <taxon>Catharanthinae</taxon>
        <taxon>Catharanthus</taxon>
    </lineage>
</organism>
<dbReference type="EMBL" id="CM044706">
    <property type="protein sequence ID" value="KAI5659707.1"/>
    <property type="molecule type" value="Genomic_DNA"/>
</dbReference>
<protein>
    <submittedName>
        <fullName evidence="1">Uncharacterized protein</fullName>
    </submittedName>
</protein>
<evidence type="ECO:0000313" key="1">
    <source>
        <dbReference type="EMBL" id="KAI5659707.1"/>
    </source>
</evidence>
<dbReference type="Proteomes" id="UP001060085">
    <property type="component" value="Linkage Group LG06"/>
</dbReference>
<proteinExistence type="predicted"/>
<comment type="caution">
    <text evidence="1">The sequence shown here is derived from an EMBL/GenBank/DDBJ whole genome shotgun (WGS) entry which is preliminary data.</text>
</comment>
<keyword evidence="2" id="KW-1185">Reference proteome</keyword>
<name>A0ACC0AGX7_CATRO</name>
<reference evidence="2" key="1">
    <citation type="journal article" date="2023" name="Nat. Plants">
        <title>Single-cell RNA sequencing provides a high-resolution roadmap for understanding the multicellular compartmentation of specialized metabolism.</title>
        <authorList>
            <person name="Sun S."/>
            <person name="Shen X."/>
            <person name="Li Y."/>
            <person name="Li Y."/>
            <person name="Wang S."/>
            <person name="Li R."/>
            <person name="Zhang H."/>
            <person name="Shen G."/>
            <person name="Guo B."/>
            <person name="Wei J."/>
            <person name="Xu J."/>
            <person name="St-Pierre B."/>
            <person name="Chen S."/>
            <person name="Sun C."/>
        </authorList>
    </citation>
    <scope>NUCLEOTIDE SEQUENCE [LARGE SCALE GENOMIC DNA]</scope>
</reference>